<gene>
    <name evidence="1" type="ORF">Clopa_1597</name>
</gene>
<dbReference type="eggNOG" id="ENOG50302WV">
    <property type="taxonomic scope" value="Bacteria"/>
</dbReference>
<accession>R4K1U2</accession>
<keyword evidence="2" id="KW-1185">Reference proteome</keyword>
<dbReference type="EMBL" id="CP003261">
    <property type="protein sequence ID" value="AGK96523.1"/>
    <property type="molecule type" value="Genomic_DNA"/>
</dbReference>
<protein>
    <submittedName>
        <fullName evidence="1">Uncharacterized protein</fullName>
    </submittedName>
</protein>
<name>R4K1U2_CLOPA</name>
<organism evidence="1 2">
    <name type="scientific">Clostridium pasteurianum BC1</name>
    <dbReference type="NCBI Taxonomy" id="86416"/>
    <lineage>
        <taxon>Bacteria</taxon>
        <taxon>Bacillati</taxon>
        <taxon>Bacillota</taxon>
        <taxon>Clostridia</taxon>
        <taxon>Eubacteriales</taxon>
        <taxon>Clostridiaceae</taxon>
        <taxon>Clostridium</taxon>
    </lineage>
</organism>
<dbReference type="OrthoDB" id="9940644at2"/>
<sequence>MEKEDAAINATITINKKNKVLMRQLAKELLVIGAITESESDLIIRKADVL</sequence>
<evidence type="ECO:0000313" key="2">
    <source>
        <dbReference type="Proteomes" id="UP000013523"/>
    </source>
</evidence>
<dbReference type="KEGG" id="cpas:Clopa_1597"/>
<dbReference type="RefSeq" id="WP_015614842.1">
    <property type="nucleotide sequence ID" value="NC_021182.1"/>
</dbReference>
<dbReference type="PATRIC" id="fig|86416.3.peg.1572"/>
<dbReference type="HOGENOM" id="CLU_213725_0_0_9"/>
<dbReference type="Proteomes" id="UP000013523">
    <property type="component" value="Chromosome"/>
</dbReference>
<proteinExistence type="predicted"/>
<evidence type="ECO:0000313" key="1">
    <source>
        <dbReference type="EMBL" id="AGK96523.1"/>
    </source>
</evidence>
<reference evidence="1 2" key="1">
    <citation type="submission" date="2012-01" db="EMBL/GenBank/DDBJ databases">
        <title>Complete sequence of chromosome of Clostridium pasteurianum BC1.</title>
        <authorList>
            <consortium name="US DOE Joint Genome Institute"/>
            <person name="Lucas S."/>
            <person name="Han J."/>
            <person name="Lapidus A."/>
            <person name="Cheng J.-F."/>
            <person name="Goodwin L."/>
            <person name="Pitluck S."/>
            <person name="Peters L."/>
            <person name="Mikhailova N."/>
            <person name="Teshima H."/>
            <person name="Detter J.C."/>
            <person name="Han C."/>
            <person name="Tapia R."/>
            <person name="Land M."/>
            <person name="Hauser L."/>
            <person name="Kyrpides N."/>
            <person name="Ivanova N."/>
            <person name="Pagani I."/>
            <person name="Dunn J."/>
            <person name="Taghavi S."/>
            <person name="Francis A."/>
            <person name="van der Lelie D."/>
            <person name="Woyke T."/>
        </authorList>
    </citation>
    <scope>NUCLEOTIDE SEQUENCE [LARGE SCALE GENOMIC DNA]</scope>
    <source>
        <strain evidence="1 2">BC1</strain>
    </source>
</reference>
<dbReference type="AlphaFoldDB" id="R4K1U2"/>